<dbReference type="PANTHER" id="PTHR11461:SF211">
    <property type="entry name" value="GH10112P-RELATED"/>
    <property type="match status" value="1"/>
</dbReference>
<accession>A0A915AGP9</accession>
<dbReference type="InterPro" id="IPR023795">
    <property type="entry name" value="Serpin_CS"/>
</dbReference>
<name>A0A915AGP9_PARUN</name>
<dbReference type="Gene3D" id="2.30.39.10">
    <property type="entry name" value="Alpha-1-antitrypsin, domain 1"/>
    <property type="match status" value="1"/>
</dbReference>
<evidence type="ECO:0000313" key="5">
    <source>
        <dbReference type="WBParaSite" id="PgR007_g180_t03"/>
    </source>
</evidence>
<dbReference type="InterPro" id="IPR023796">
    <property type="entry name" value="Serpin_dom"/>
</dbReference>
<dbReference type="Proteomes" id="UP000887569">
    <property type="component" value="Unplaced"/>
</dbReference>
<dbReference type="InterPro" id="IPR042185">
    <property type="entry name" value="Serpin_sf_2"/>
</dbReference>
<proteinExistence type="inferred from homology"/>
<dbReference type="GO" id="GO:0004867">
    <property type="term" value="F:serine-type endopeptidase inhibitor activity"/>
    <property type="evidence" value="ECO:0007669"/>
    <property type="project" value="InterPro"/>
</dbReference>
<dbReference type="PANTHER" id="PTHR11461">
    <property type="entry name" value="SERINE PROTEASE INHIBITOR, SERPIN"/>
    <property type="match status" value="1"/>
</dbReference>
<sequence>MDVAIFDMQLLPVSPVIFLIQRICPVREKLASSMSGMRCLSCRCISSIITAVDEAQVNFAISLLEFSSDANSSTVLSPFSVAIALAMLYAGSEGHTYDQMRQLLAKNSSDAALHDYFASFFNDESVDYELISSSKVYLKRDLKLRARFLEIIQVNYDGNLRQVDFSQPEAVAKEINDYVQQETDSKIRNLVNAGMFSEQSLIIILSAVYFKGRWKDPFVEKDTHKKYFRESEDKRRQVDMMVKTGGFPYFENDNVQILGLHYDDHEVTMYILLPKRIYGLVTFEQSLHGTLILELLHNCTWNIVRVELPKFQLEGEFELSNALYRMGLKDAFTNRANFSGISHSTLFISKVVHKSLIKVNENGTEAAAGTALTLFGDRLQKTRINFVADHPFLFAVLKHNTILFIGRFC</sequence>
<dbReference type="InterPro" id="IPR042178">
    <property type="entry name" value="Serpin_sf_1"/>
</dbReference>
<dbReference type="WBParaSite" id="PgR007_g180_t03">
    <property type="protein sequence ID" value="PgR007_g180_t03"/>
    <property type="gene ID" value="PgR007_g180"/>
</dbReference>
<dbReference type="InterPro" id="IPR000215">
    <property type="entry name" value="Serpin_fam"/>
</dbReference>
<dbReference type="Gene3D" id="3.30.497.10">
    <property type="entry name" value="Antithrombin, subunit I, domain 2"/>
    <property type="match status" value="1"/>
</dbReference>
<dbReference type="GO" id="GO:0005615">
    <property type="term" value="C:extracellular space"/>
    <property type="evidence" value="ECO:0007669"/>
    <property type="project" value="InterPro"/>
</dbReference>
<evidence type="ECO:0000313" key="4">
    <source>
        <dbReference type="Proteomes" id="UP000887569"/>
    </source>
</evidence>
<evidence type="ECO:0000256" key="1">
    <source>
        <dbReference type="ARBA" id="ARBA00009500"/>
    </source>
</evidence>
<evidence type="ECO:0000256" key="2">
    <source>
        <dbReference type="RuleBase" id="RU000411"/>
    </source>
</evidence>
<dbReference type="AlphaFoldDB" id="A0A915AGP9"/>
<organism evidence="4 5">
    <name type="scientific">Parascaris univalens</name>
    <name type="common">Nematode worm</name>
    <dbReference type="NCBI Taxonomy" id="6257"/>
    <lineage>
        <taxon>Eukaryota</taxon>
        <taxon>Metazoa</taxon>
        <taxon>Ecdysozoa</taxon>
        <taxon>Nematoda</taxon>
        <taxon>Chromadorea</taxon>
        <taxon>Rhabditida</taxon>
        <taxon>Spirurina</taxon>
        <taxon>Ascaridomorpha</taxon>
        <taxon>Ascaridoidea</taxon>
        <taxon>Ascarididae</taxon>
        <taxon>Parascaris</taxon>
    </lineage>
</organism>
<feature type="domain" description="Serpin" evidence="3">
    <location>
        <begin position="61"/>
        <end position="409"/>
    </location>
</feature>
<dbReference type="Pfam" id="PF00079">
    <property type="entry name" value="Serpin"/>
    <property type="match status" value="1"/>
</dbReference>
<reference evidence="5" key="1">
    <citation type="submission" date="2022-11" db="UniProtKB">
        <authorList>
            <consortium name="WormBaseParasite"/>
        </authorList>
    </citation>
    <scope>IDENTIFICATION</scope>
</reference>
<evidence type="ECO:0000259" key="3">
    <source>
        <dbReference type="SMART" id="SM00093"/>
    </source>
</evidence>
<keyword evidence="4" id="KW-1185">Reference proteome</keyword>
<dbReference type="SUPFAM" id="SSF56574">
    <property type="entry name" value="Serpins"/>
    <property type="match status" value="1"/>
</dbReference>
<protein>
    <submittedName>
        <fullName evidence="5">Serpin domain-containing protein</fullName>
    </submittedName>
</protein>
<dbReference type="InterPro" id="IPR036186">
    <property type="entry name" value="Serpin_sf"/>
</dbReference>
<comment type="similarity">
    <text evidence="1 2">Belongs to the serpin family.</text>
</comment>
<dbReference type="PROSITE" id="PS00284">
    <property type="entry name" value="SERPIN"/>
    <property type="match status" value="1"/>
</dbReference>
<dbReference type="SMART" id="SM00093">
    <property type="entry name" value="SERPIN"/>
    <property type="match status" value="1"/>
</dbReference>